<evidence type="ECO:0000256" key="1">
    <source>
        <dbReference type="SAM" id="Phobius"/>
    </source>
</evidence>
<accession>A0A0E9X4B3</accession>
<proteinExistence type="predicted"/>
<dbReference type="AlphaFoldDB" id="A0A0E9X4B3"/>
<feature type="transmembrane region" description="Helical" evidence="1">
    <location>
        <begin position="22"/>
        <end position="44"/>
    </location>
</feature>
<reference evidence="2" key="2">
    <citation type="journal article" date="2015" name="Fish Shellfish Immunol.">
        <title>Early steps in the European eel (Anguilla anguilla)-Vibrio vulnificus interaction in the gills: Role of the RtxA13 toxin.</title>
        <authorList>
            <person name="Callol A."/>
            <person name="Pajuelo D."/>
            <person name="Ebbesson L."/>
            <person name="Teles M."/>
            <person name="MacKenzie S."/>
            <person name="Amaro C."/>
        </authorList>
    </citation>
    <scope>NUCLEOTIDE SEQUENCE</scope>
</reference>
<sequence>MQVLMGDSSDIVEVECVVQTSVVWGFFFVCFFFLNKDFVTCLLVTRAVHKLG</sequence>
<protein>
    <submittedName>
        <fullName evidence="2">Uncharacterized protein</fullName>
    </submittedName>
</protein>
<keyword evidence="1" id="KW-0472">Membrane</keyword>
<dbReference type="EMBL" id="GBXM01012049">
    <property type="protein sequence ID" value="JAH96528.1"/>
    <property type="molecule type" value="Transcribed_RNA"/>
</dbReference>
<name>A0A0E9X4B3_ANGAN</name>
<evidence type="ECO:0000313" key="2">
    <source>
        <dbReference type="EMBL" id="JAH96528.1"/>
    </source>
</evidence>
<keyword evidence="1" id="KW-1133">Transmembrane helix</keyword>
<organism evidence="2">
    <name type="scientific">Anguilla anguilla</name>
    <name type="common">European freshwater eel</name>
    <name type="synonym">Muraena anguilla</name>
    <dbReference type="NCBI Taxonomy" id="7936"/>
    <lineage>
        <taxon>Eukaryota</taxon>
        <taxon>Metazoa</taxon>
        <taxon>Chordata</taxon>
        <taxon>Craniata</taxon>
        <taxon>Vertebrata</taxon>
        <taxon>Euteleostomi</taxon>
        <taxon>Actinopterygii</taxon>
        <taxon>Neopterygii</taxon>
        <taxon>Teleostei</taxon>
        <taxon>Anguilliformes</taxon>
        <taxon>Anguillidae</taxon>
        <taxon>Anguilla</taxon>
    </lineage>
</organism>
<keyword evidence="1" id="KW-0812">Transmembrane</keyword>
<reference evidence="2" key="1">
    <citation type="submission" date="2014-11" db="EMBL/GenBank/DDBJ databases">
        <authorList>
            <person name="Amaro Gonzalez C."/>
        </authorList>
    </citation>
    <scope>NUCLEOTIDE SEQUENCE</scope>
</reference>